<accession>A0ACB9BLD1</accession>
<reference evidence="2" key="1">
    <citation type="journal article" date="2022" name="Mol. Ecol. Resour.">
        <title>The genomes of chicory, endive, great burdock and yacon provide insights into Asteraceae palaeo-polyploidization history and plant inulin production.</title>
        <authorList>
            <person name="Fan W."/>
            <person name="Wang S."/>
            <person name="Wang H."/>
            <person name="Wang A."/>
            <person name="Jiang F."/>
            <person name="Liu H."/>
            <person name="Zhao H."/>
            <person name="Xu D."/>
            <person name="Zhang Y."/>
        </authorList>
    </citation>
    <scope>NUCLEOTIDE SEQUENCE [LARGE SCALE GENOMIC DNA]</scope>
    <source>
        <strain evidence="2">cv. Punajuju</strain>
    </source>
</reference>
<gene>
    <name evidence="1" type="ORF">L2E82_33940</name>
</gene>
<name>A0ACB9BLD1_CICIN</name>
<evidence type="ECO:0000313" key="1">
    <source>
        <dbReference type="EMBL" id="KAI3722824.1"/>
    </source>
</evidence>
<reference evidence="1 2" key="2">
    <citation type="journal article" date="2022" name="Mol. Ecol. Resour.">
        <title>The genomes of chicory, endive, great burdock and yacon provide insights into Asteraceae paleo-polyploidization history and plant inulin production.</title>
        <authorList>
            <person name="Fan W."/>
            <person name="Wang S."/>
            <person name="Wang H."/>
            <person name="Wang A."/>
            <person name="Jiang F."/>
            <person name="Liu H."/>
            <person name="Zhao H."/>
            <person name="Xu D."/>
            <person name="Zhang Y."/>
        </authorList>
    </citation>
    <scope>NUCLEOTIDE SEQUENCE [LARGE SCALE GENOMIC DNA]</scope>
    <source>
        <strain evidence="2">cv. Punajuju</strain>
        <tissue evidence="1">Leaves</tissue>
    </source>
</reference>
<dbReference type="Proteomes" id="UP001055811">
    <property type="component" value="Linkage Group LG06"/>
</dbReference>
<proteinExistence type="predicted"/>
<sequence>MYEYIRNRSIQDHLCNRFQKPLPWSTRLKIAQDAAQGLAYLHEGIEFQGINRNPMKNVIDPHNINANEIPNNKDANPAGVICDGVSSGDVLHLILRVSDLLVITGEEI</sequence>
<dbReference type="EMBL" id="CM042014">
    <property type="protein sequence ID" value="KAI3722824.1"/>
    <property type="molecule type" value="Genomic_DNA"/>
</dbReference>
<organism evidence="1 2">
    <name type="scientific">Cichorium intybus</name>
    <name type="common">Chicory</name>
    <dbReference type="NCBI Taxonomy" id="13427"/>
    <lineage>
        <taxon>Eukaryota</taxon>
        <taxon>Viridiplantae</taxon>
        <taxon>Streptophyta</taxon>
        <taxon>Embryophyta</taxon>
        <taxon>Tracheophyta</taxon>
        <taxon>Spermatophyta</taxon>
        <taxon>Magnoliopsida</taxon>
        <taxon>eudicotyledons</taxon>
        <taxon>Gunneridae</taxon>
        <taxon>Pentapetalae</taxon>
        <taxon>asterids</taxon>
        <taxon>campanulids</taxon>
        <taxon>Asterales</taxon>
        <taxon>Asteraceae</taxon>
        <taxon>Cichorioideae</taxon>
        <taxon>Cichorieae</taxon>
        <taxon>Cichoriinae</taxon>
        <taxon>Cichorium</taxon>
    </lineage>
</organism>
<keyword evidence="2" id="KW-1185">Reference proteome</keyword>
<evidence type="ECO:0000313" key="2">
    <source>
        <dbReference type="Proteomes" id="UP001055811"/>
    </source>
</evidence>
<comment type="caution">
    <text evidence="1">The sequence shown here is derived from an EMBL/GenBank/DDBJ whole genome shotgun (WGS) entry which is preliminary data.</text>
</comment>
<protein>
    <submittedName>
        <fullName evidence="1">Uncharacterized protein</fullName>
    </submittedName>
</protein>